<proteinExistence type="predicted"/>
<organism evidence="2 3">
    <name type="scientific">Nonomuraea fuscirosea</name>
    <dbReference type="NCBI Taxonomy" id="1291556"/>
    <lineage>
        <taxon>Bacteria</taxon>
        <taxon>Bacillati</taxon>
        <taxon>Actinomycetota</taxon>
        <taxon>Actinomycetes</taxon>
        <taxon>Streptosporangiales</taxon>
        <taxon>Streptosporangiaceae</taxon>
        <taxon>Nonomuraea</taxon>
    </lineage>
</organism>
<evidence type="ECO:0000259" key="1">
    <source>
        <dbReference type="PROSITE" id="PS50878"/>
    </source>
</evidence>
<keyword evidence="2" id="KW-0808">Transferase</keyword>
<evidence type="ECO:0000313" key="2">
    <source>
        <dbReference type="EMBL" id="PRX48963.1"/>
    </source>
</evidence>
<sequence>MSVIAGAGGVVETDIADCFSAIPHDELIRAVEECVCDQSVLKFLSVILRAGVMEEGQVRRPVTGTAQGGVISPVLCNVYLHWLDRTWDDGDGVLVRYADDVTVMCWSRSQAERALARLTELLAELGLRPKAAKTRIVRLEVGGEGLDFSAFTIGWYAALGGTAKRLVTFLARWPADRAMQHARDRMRVSTLGSWTLSPDERPCPCR</sequence>
<dbReference type="GO" id="GO:0003964">
    <property type="term" value="F:RNA-directed DNA polymerase activity"/>
    <property type="evidence" value="ECO:0007669"/>
    <property type="project" value="UniProtKB-KW"/>
</dbReference>
<keyword evidence="3" id="KW-1185">Reference proteome</keyword>
<gene>
    <name evidence="2" type="ORF">B0I32_13957</name>
</gene>
<accession>A0A2T0LXW2</accession>
<dbReference type="PANTHER" id="PTHR34047:SF8">
    <property type="entry name" value="PROTEIN YKFC"/>
    <property type="match status" value="1"/>
</dbReference>
<dbReference type="EMBL" id="PVNG01000039">
    <property type="protein sequence ID" value="PRX48963.1"/>
    <property type="molecule type" value="Genomic_DNA"/>
</dbReference>
<reference evidence="2 3" key="1">
    <citation type="submission" date="2018-03" db="EMBL/GenBank/DDBJ databases">
        <title>Genomic Encyclopedia of Type Strains, Phase III (KMG-III): the genomes of soil and plant-associated and newly described type strains.</title>
        <authorList>
            <person name="Whitman W."/>
        </authorList>
    </citation>
    <scope>NUCLEOTIDE SEQUENCE [LARGE SCALE GENOMIC DNA]</scope>
    <source>
        <strain evidence="2 3">CGMCC 4.7104</strain>
    </source>
</reference>
<dbReference type="InterPro" id="IPR051083">
    <property type="entry name" value="GrpII_Intron_Splice-Mob/Def"/>
</dbReference>
<dbReference type="InterPro" id="IPR043502">
    <property type="entry name" value="DNA/RNA_pol_sf"/>
</dbReference>
<dbReference type="InterPro" id="IPR000477">
    <property type="entry name" value="RT_dom"/>
</dbReference>
<dbReference type="AlphaFoldDB" id="A0A2T0LXW2"/>
<comment type="caution">
    <text evidence="2">The sequence shown here is derived from an EMBL/GenBank/DDBJ whole genome shotgun (WGS) entry which is preliminary data.</text>
</comment>
<feature type="domain" description="Reverse transcriptase" evidence="1">
    <location>
        <begin position="1"/>
        <end position="153"/>
    </location>
</feature>
<protein>
    <submittedName>
        <fullName evidence="2">Reverse transcriptase (RNA-dependent DNA polymerase)</fullName>
    </submittedName>
</protein>
<name>A0A2T0LXW2_9ACTN</name>
<dbReference type="Proteomes" id="UP000238312">
    <property type="component" value="Unassembled WGS sequence"/>
</dbReference>
<dbReference type="CDD" id="cd01651">
    <property type="entry name" value="RT_G2_intron"/>
    <property type="match status" value="1"/>
</dbReference>
<dbReference type="PROSITE" id="PS50878">
    <property type="entry name" value="RT_POL"/>
    <property type="match status" value="1"/>
</dbReference>
<dbReference type="Pfam" id="PF00078">
    <property type="entry name" value="RVT_1"/>
    <property type="match status" value="1"/>
</dbReference>
<dbReference type="PANTHER" id="PTHR34047">
    <property type="entry name" value="NUCLEAR INTRON MATURASE 1, MITOCHONDRIAL-RELATED"/>
    <property type="match status" value="1"/>
</dbReference>
<dbReference type="RefSeq" id="WP_219912489.1">
    <property type="nucleotide sequence ID" value="NZ_PVNG01000039.1"/>
</dbReference>
<evidence type="ECO:0000313" key="3">
    <source>
        <dbReference type="Proteomes" id="UP000238312"/>
    </source>
</evidence>
<keyword evidence="2" id="KW-0695">RNA-directed DNA polymerase</keyword>
<keyword evidence="2" id="KW-0548">Nucleotidyltransferase</keyword>
<dbReference type="SUPFAM" id="SSF56672">
    <property type="entry name" value="DNA/RNA polymerases"/>
    <property type="match status" value="1"/>
</dbReference>